<keyword evidence="15" id="KW-1185">Reference proteome</keyword>
<keyword evidence="2" id="KW-1003">Cell membrane</keyword>
<dbReference type="FunFam" id="1.20.1070.10:FF:000523">
    <property type="entry name" value="5-hydroxytryptamine receptor 2B"/>
    <property type="match status" value="1"/>
</dbReference>
<evidence type="ECO:0000313" key="15">
    <source>
        <dbReference type="Proteomes" id="UP001186944"/>
    </source>
</evidence>
<dbReference type="GO" id="GO:0005886">
    <property type="term" value="C:plasma membrane"/>
    <property type="evidence" value="ECO:0007669"/>
    <property type="project" value="UniProtKB-SubCell"/>
</dbReference>
<evidence type="ECO:0000256" key="4">
    <source>
        <dbReference type="ARBA" id="ARBA00022989"/>
    </source>
</evidence>
<keyword evidence="3 10" id="KW-0812">Transmembrane</keyword>
<evidence type="ECO:0000256" key="7">
    <source>
        <dbReference type="ARBA" id="ARBA00023157"/>
    </source>
</evidence>
<comment type="similarity">
    <text evidence="10">Belongs to the G-protein coupled receptor 1 family.</text>
</comment>
<dbReference type="Proteomes" id="UP001186944">
    <property type="component" value="Unassembled WGS sequence"/>
</dbReference>
<feature type="transmembrane region" description="Helical" evidence="12">
    <location>
        <begin position="505"/>
        <end position="524"/>
    </location>
</feature>
<feature type="transmembrane region" description="Helical" evidence="12">
    <location>
        <begin position="148"/>
        <end position="170"/>
    </location>
</feature>
<gene>
    <name evidence="14" type="ORF">FSP39_005952</name>
</gene>
<dbReference type="AlphaFoldDB" id="A0AA88Y2K6"/>
<evidence type="ECO:0000256" key="1">
    <source>
        <dbReference type="ARBA" id="ARBA00004651"/>
    </source>
</evidence>
<reference evidence="14" key="1">
    <citation type="submission" date="2019-08" db="EMBL/GenBank/DDBJ databases">
        <title>The improved chromosome-level genome for the pearl oyster Pinctada fucata martensii using PacBio sequencing and Hi-C.</title>
        <authorList>
            <person name="Zheng Z."/>
        </authorList>
    </citation>
    <scope>NUCLEOTIDE SEQUENCE</scope>
    <source>
        <strain evidence="14">ZZ-2019</strain>
        <tissue evidence="14">Adductor muscle</tissue>
    </source>
</reference>
<evidence type="ECO:0000256" key="3">
    <source>
        <dbReference type="ARBA" id="ARBA00022692"/>
    </source>
</evidence>
<feature type="compositionally biased region" description="Acidic residues" evidence="11">
    <location>
        <begin position="420"/>
        <end position="429"/>
    </location>
</feature>
<keyword evidence="5 10" id="KW-0297">G-protein coupled receptor</keyword>
<evidence type="ECO:0000256" key="2">
    <source>
        <dbReference type="ARBA" id="ARBA00022475"/>
    </source>
</evidence>
<sequence>MNGYWKLQEFLNESLQRNGTMVDINVSEVLNTFITIFGVLVIGFTVLGNSLVILAIIVDKRLRRVGNIFIVSLAASDMLVGILVAPLSLTYQLTHYWTLGRIVCDFWTAMDVSCCTASIVNLCIISYDRYNAITQPLRYARYRTCKRASILVVLVWIYSLGIALPPLLGWHKPTERQDPKMCSITQEIGYTFYSTIGAFYLPLCVMLGFYINIFRITSRRGQQWERGPGSSRLVRQLHLFRKRKSKCSERKCCTCCFEANPSEFELAENPDTRRSSSSSSSSAARHGTQCTSGSDGARGSILVSPRHSIQSPQREVVIQVTQGRRKQTIQRKCLMRQISNVTSSDSSNITSSGSTSTTGTTLSETSFSDSSDQRSRRRVSSVLNNLVAANIIQIAALQEGIRAVKFADLSRRSVFDAVGEEDEGEVNTEEDLRHQTKEEPMIVPNDPPKRQSKRRKNVSLPQERRAVRTLGIVVGCFIVCWLPFFIVTLVKPLCQNCINKIVEDIVLWLGYFNSACNPVIYTFFNKDFRAAFRKLCLCKSIQSPTYL</sequence>
<evidence type="ECO:0000256" key="6">
    <source>
        <dbReference type="ARBA" id="ARBA00023136"/>
    </source>
</evidence>
<dbReference type="SUPFAM" id="SSF81321">
    <property type="entry name" value="Family A G protein-coupled receptor-like"/>
    <property type="match status" value="1"/>
</dbReference>
<dbReference type="EMBL" id="VSWD01000008">
    <property type="protein sequence ID" value="KAK3094767.1"/>
    <property type="molecule type" value="Genomic_DNA"/>
</dbReference>
<proteinExistence type="inferred from homology"/>
<evidence type="ECO:0000256" key="10">
    <source>
        <dbReference type="RuleBase" id="RU000688"/>
    </source>
</evidence>
<evidence type="ECO:0000256" key="5">
    <source>
        <dbReference type="ARBA" id="ARBA00023040"/>
    </source>
</evidence>
<name>A0AA88Y2K6_PINIB</name>
<dbReference type="SMART" id="SM01381">
    <property type="entry name" value="7TM_GPCR_Srsx"/>
    <property type="match status" value="1"/>
</dbReference>
<dbReference type="InterPro" id="IPR000276">
    <property type="entry name" value="GPCR_Rhodpsn"/>
</dbReference>
<dbReference type="PRINTS" id="PR00237">
    <property type="entry name" value="GPCRRHODOPSN"/>
</dbReference>
<dbReference type="GO" id="GO:0043410">
    <property type="term" value="P:positive regulation of MAPK cascade"/>
    <property type="evidence" value="ECO:0007669"/>
    <property type="project" value="TreeGrafter"/>
</dbReference>
<accession>A0AA88Y2K6</accession>
<feature type="domain" description="G-protein coupled receptors family 1 profile" evidence="13">
    <location>
        <begin position="48"/>
        <end position="521"/>
    </location>
</feature>
<comment type="caution">
    <text evidence="14">The sequence shown here is derived from an EMBL/GenBank/DDBJ whole genome shotgun (WGS) entry which is preliminary data.</text>
</comment>
<organism evidence="14 15">
    <name type="scientific">Pinctada imbricata</name>
    <name type="common">Atlantic pearl-oyster</name>
    <name type="synonym">Pinctada martensii</name>
    <dbReference type="NCBI Taxonomy" id="66713"/>
    <lineage>
        <taxon>Eukaryota</taxon>
        <taxon>Metazoa</taxon>
        <taxon>Spiralia</taxon>
        <taxon>Lophotrochozoa</taxon>
        <taxon>Mollusca</taxon>
        <taxon>Bivalvia</taxon>
        <taxon>Autobranchia</taxon>
        <taxon>Pteriomorphia</taxon>
        <taxon>Pterioida</taxon>
        <taxon>Pterioidea</taxon>
        <taxon>Pteriidae</taxon>
        <taxon>Pinctada</taxon>
    </lineage>
</organism>
<evidence type="ECO:0000313" key="14">
    <source>
        <dbReference type="EMBL" id="KAK3094767.1"/>
    </source>
</evidence>
<comment type="subcellular location">
    <subcellularLocation>
        <location evidence="1">Cell membrane</location>
        <topology evidence="1">Multi-pass membrane protein</topology>
    </subcellularLocation>
</comment>
<dbReference type="PANTHER" id="PTHR24248">
    <property type="entry name" value="ADRENERGIC RECEPTOR-RELATED G-PROTEIN COUPLED RECEPTOR"/>
    <property type="match status" value="1"/>
</dbReference>
<feature type="region of interest" description="Disordered" evidence="11">
    <location>
        <begin position="267"/>
        <end position="297"/>
    </location>
</feature>
<evidence type="ECO:0000256" key="11">
    <source>
        <dbReference type="SAM" id="MobiDB-lite"/>
    </source>
</evidence>
<feature type="transmembrane region" description="Helical" evidence="12">
    <location>
        <begin position="65"/>
        <end position="86"/>
    </location>
</feature>
<keyword evidence="4 12" id="KW-1133">Transmembrane helix</keyword>
<feature type="compositionally biased region" description="Basic and acidic residues" evidence="11">
    <location>
        <begin position="430"/>
        <end position="440"/>
    </location>
</feature>
<keyword evidence="7" id="KW-1015">Disulfide bond</keyword>
<evidence type="ECO:0000256" key="8">
    <source>
        <dbReference type="ARBA" id="ARBA00023170"/>
    </source>
</evidence>
<feature type="transmembrane region" description="Helical" evidence="12">
    <location>
        <begin position="106"/>
        <end position="127"/>
    </location>
</feature>
<feature type="transmembrane region" description="Helical" evidence="12">
    <location>
        <begin position="33"/>
        <end position="58"/>
    </location>
</feature>
<dbReference type="PANTHER" id="PTHR24248:SF199">
    <property type="entry name" value="IP13425P-RELATED"/>
    <property type="match status" value="1"/>
</dbReference>
<keyword evidence="9 10" id="KW-0807">Transducer</keyword>
<protein>
    <recommendedName>
        <fullName evidence="13">G-protein coupled receptors family 1 profile domain-containing protein</fullName>
    </recommendedName>
</protein>
<dbReference type="InterPro" id="IPR017452">
    <property type="entry name" value="GPCR_Rhodpsn_7TM"/>
</dbReference>
<feature type="compositionally biased region" description="Low complexity" evidence="11">
    <location>
        <begin position="343"/>
        <end position="370"/>
    </location>
</feature>
<dbReference type="Gene3D" id="1.20.1070.10">
    <property type="entry name" value="Rhodopsin 7-helix transmembrane proteins"/>
    <property type="match status" value="2"/>
</dbReference>
<feature type="transmembrane region" description="Helical" evidence="12">
    <location>
        <begin position="190"/>
        <end position="213"/>
    </location>
</feature>
<evidence type="ECO:0000259" key="13">
    <source>
        <dbReference type="PROSITE" id="PS50262"/>
    </source>
</evidence>
<dbReference type="GO" id="GO:0004993">
    <property type="term" value="F:G protein-coupled serotonin receptor activity"/>
    <property type="evidence" value="ECO:0007669"/>
    <property type="project" value="UniProtKB-ARBA"/>
</dbReference>
<feature type="transmembrane region" description="Helical" evidence="12">
    <location>
        <begin position="470"/>
        <end position="490"/>
    </location>
</feature>
<dbReference type="PROSITE" id="PS50262">
    <property type="entry name" value="G_PROTEIN_RECEP_F1_2"/>
    <property type="match status" value="1"/>
</dbReference>
<keyword evidence="6 12" id="KW-0472">Membrane</keyword>
<dbReference type="Pfam" id="PF00001">
    <property type="entry name" value="7tm_1"/>
    <property type="match status" value="1"/>
</dbReference>
<keyword evidence="8 10" id="KW-0675">Receptor</keyword>
<feature type="region of interest" description="Disordered" evidence="11">
    <location>
        <begin position="343"/>
        <end position="375"/>
    </location>
</feature>
<dbReference type="PROSITE" id="PS00237">
    <property type="entry name" value="G_PROTEIN_RECEP_F1_1"/>
    <property type="match status" value="1"/>
</dbReference>
<feature type="region of interest" description="Disordered" evidence="11">
    <location>
        <begin position="420"/>
        <end position="460"/>
    </location>
</feature>
<evidence type="ECO:0000256" key="9">
    <source>
        <dbReference type="ARBA" id="ARBA00023224"/>
    </source>
</evidence>
<dbReference type="GO" id="GO:0071880">
    <property type="term" value="P:adenylate cyclase-activating adrenergic receptor signaling pathway"/>
    <property type="evidence" value="ECO:0007669"/>
    <property type="project" value="TreeGrafter"/>
</dbReference>
<evidence type="ECO:0000256" key="12">
    <source>
        <dbReference type="SAM" id="Phobius"/>
    </source>
</evidence>